<keyword evidence="3" id="KW-0732">Signal</keyword>
<dbReference type="AlphaFoldDB" id="A0AAV0UQ48"/>
<dbReference type="PROSITE" id="PS51257">
    <property type="entry name" value="PROKAR_LIPOPROTEIN"/>
    <property type="match status" value="1"/>
</dbReference>
<reference evidence="4" key="1">
    <citation type="submission" date="2022-12" db="EMBL/GenBank/DDBJ databases">
        <authorList>
            <person name="Webb A."/>
        </authorList>
    </citation>
    <scope>NUCLEOTIDE SEQUENCE</scope>
    <source>
        <strain evidence="4">Hp1</strain>
    </source>
</reference>
<name>A0AAV0UQ48_HYABA</name>
<keyword evidence="2" id="KW-0472">Membrane</keyword>
<feature type="region of interest" description="Disordered" evidence="1">
    <location>
        <begin position="139"/>
        <end position="207"/>
    </location>
</feature>
<feature type="region of interest" description="Disordered" evidence="1">
    <location>
        <begin position="49"/>
        <end position="82"/>
    </location>
</feature>
<evidence type="ECO:0000256" key="1">
    <source>
        <dbReference type="SAM" id="MobiDB-lite"/>
    </source>
</evidence>
<evidence type="ECO:0000256" key="3">
    <source>
        <dbReference type="SAM" id="SignalP"/>
    </source>
</evidence>
<feature type="signal peptide" evidence="3">
    <location>
        <begin position="1"/>
        <end position="18"/>
    </location>
</feature>
<evidence type="ECO:0000256" key="2">
    <source>
        <dbReference type="SAM" id="Phobius"/>
    </source>
</evidence>
<evidence type="ECO:0000313" key="4">
    <source>
        <dbReference type="EMBL" id="CAI5739067.1"/>
    </source>
</evidence>
<sequence length="207" mass="22188">MRLHVVLALFGATFVASCITCTGADHYLAEDRHDESIDIRRLRQETTRAYEESLDGGPLYKKQKHEEQSSREAPSPAKVPGRVQLTAAQTKKLYKKLAALSGDKEERFTLFKVFGWATLIGGVGGASALIYQALKKRSSMTSGVPGGMSATESVSVSGSDSMSGSSSGSMSGSGFESMSGSGFESMSGSALRERQQAQELQDLSDDW</sequence>
<accession>A0AAV0UQ48</accession>
<keyword evidence="2" id="KW-0812">Transmembrane</keyword>
<evidence type="ECO:0000313" key="5">
    <source>
        <dbReference type="Proteomes" id="UP001162031"/>
    </source>
</evidence>
<proteinExistence type="predicted"/>
<keyword evidence="5" id="KW-1185">Reference proteome</keyword>
<feature type="compositionally biased region" description="Low complexity" evidence="1">
    <location>
        <begin position="153"/>
        <end position="189"/>
    </location>
</feature>
<organism evidence="4 5">
    <name type="scientific">Hyaloperonospora brassicae</name>
    <name type="common">Brassica downy mildew</name>
    <name type="synonym">Peronospora brassicae</name>
    <dbReference type="NCBI Taxonomy" id="162125"/>
    <lineage>
        <taxon>Eukaryota</taxon>
        <taxon>Sar</taxon>
        <taxon>Stramenopiles</taxon>
        <taxon>Oomycota</taxon>
        <taxon>Peronosporomycetes</taxon>
        <taxon>Peronosporales</taxon>
        <taxon>Peronosporaceae</taxon>
        <taxon>Hyaloperonospora</taxon>
    </lineage>
</organism>
<evidence type="ECO:0008006" key="6">
    <source>
        <dbReference type="Google" id="ProtNLM"/>
    </source>
</evidence>
<dbReference type="Proteomes" id="UP001162031">
    <property type="component" value="Unassembled WGS sequence"/>
</dbReference>
<feature type="chain" id="PRO_5043942461" description="RxLR effector candidate protein" evidence="3">
    <location>
        <begin position="19"/>
        <end position="207"/>
    </location>
</feature>
<comment type="caution">
    <text evidence="4">The sequence shown here is derived from an EMBL/GenBank/DDBJ whole genome shotgun (WGS) entry which is preliminary data.</text>
</comment>
<dbReference type="EMBL" id="CANTFL010001406">
    <property type="protein sequence ID" value="CAI5739067.1"/>
    <property type="molecule type" value="Genomic_DNA"/>
</dbReference>
<protein>
    <recommendedName>
        <fullName evidence="6">RxLR effector candidate protein</fullName>
    </recommendedName>
</protein>
<feature type="transmembrane region" description="Helical" evidence="2">
    <location>
        <begin position="113"/>
        <end position="134"/>
    </location>
</feature>
<keyword evidence="2" id="KW-1133">Transmembrane helix</keyword>
<gene>
    <name evidence="4" type="ORF">HBR001_LOCUS7697</name>
</gene>